<organism evidence="2 3">
    <name type="scientific">Streptomyces dengpaensis</name>
    <dbReference type="NCBI Taxonomy" id="2049881"/>
    <lineage>
        <taxon>Bacteria</taxon>
        <taxon>Bacillati</taxon>
        <taxon>Actinomycetota</taxon>
        <taxon>Actinomycetes</taxon>
        <taxon>Kitasatosporales</taxon>
        <taxon>Streptomycetaceae</taxon>
        <taxon>Streptomyces</taxon>
    </lineage>
</organism>
<keyword evidence="3" id="KW-1185">Reference proteome</keyword>
<name>A0ABM6SZ45_9ACTN</name>
<gene>
    <name evidence="2" type="ORF">C4B68_33735</name>
</gene>
<protein>
    <submittedName>
        <fullName evidence="2">Uncharacterized protein</fullName>
    </submittedName>
</protein>
<reference evidence="2 3" key="1">
    <citation type="submission" date="2018-02" db="EMBL/GenBank/DDBJ databases">
        <title>Complete genome sequence of Streptomyces dengpaensis, the producer of angucyclines.</title>
        <authorList>
            <person name="Yumei L."/>
        </authorList>
    </citation>
    <scope>NUCLEOTIDE SEQUENCE [LARGE SCALE GENOMIC DNA]</scope>
    <source>
        <strain evidence="2 3">XZHG99</strain>
    </source>
</reference>
<accession>A0ABM6SZ45</accession>
<dbReference type="RefSeq" id="WP_099500294.1">
    <property type="nucleotide sequence ID" value="NZ_CP026652.1"/>
</dbReference>
<dbReference type="Proteomes" id="UP000238413">
    <property type="component" value="Chromosome"/>
</dbReference>
<proteinExistence type="predicted"/>
<evidence type="ECO:0000256" key="1">
    <source>
        <dbReference type="SAM" id="Coils"/>
    </source>
</evidence>
<feature type="coiled-coil region" evidence="1">
    <location>
        <begin position="115"/>
        <end position="210"/>
    </location>
</feature>
<evidence type="ECO:0000313" key="3">
    <source>
        <dbReference type="Proteomes" id="UP000238413"/>
    </source>
</evidence>
<sequence>MTAFHRPLAAAIAAQGVPLSADMARLSPERETGLRELAARAEGDEFFVSDCEGELQVWRETALTHVRRNETGTITMYSFPSSYRSTDEVIRIDLDTWDPGEDATDDKRRQDINDLVNARAAAATLLAELDAVRKERDEFCDRVDTLTAVAKGNKRHVQEMFLELQKAQAEVAQWRATFGADALPDALARLTKAEAERDALQKRLHDAAMTRTWRNEDGKKFVFVEDIAPALLGLEPGTEADR</sequence>
<keyword evidence="1" id="KW-0175">Coiled coil</keyword>
<dbReference type="EMBL" id="CP026652">
    <property type="protein sequence ID" value="AVH59914.1"/>
    <property type="molecule type" value="Genomic_DNA"/>
</dbReference>
<evidence type="ECO:0000313" key="2">
    <source>
        <dbReference type="EMBL" id="AVH59914.1"/>
    </source>
</evidence>